<dbReference type="GO" id="GO:0008270">
    <property type="term" value="F:zinc ion binding"/>
    <property type="evidence" value="ECO:0007669"/>
    <property type="project" value="UniProtKB-KW"/>
</dbReference>
<keyword evidence="1" id="KW-0479">Metal-binding</keyword>
<dbReference type="GO" id="GO:0004402">
    <property type="term" value="F:histone acetyltransferase activity"/>
    <property type="evidence" value="ECO:0007669"/>
    <property type="project" value="TreeGrafter"/>
</dbReference>
<feature type="compositionally biased region" description="Polar residues" evidence="2">
    <location>
        <begin position="150"/>
        <end position="164"/>
    </location>
</feature>
<dbReference type="PANTHER" id="PTHR20916">
    <property type="entry name" value="CYSTEINE AND GLYCINE-RICH PROTEIN 2 BINDING PROTEIN"/>
    <property type="match status" value="1"/>
</dbReference>
<dbReference type="VEuPathDB" id="TriTrypDB:ADEAN_000344100"/>
<gene>
    <name evidence="4" type="ORF">ADEAN_000344100</name>
</gene>
<feature type="compositionally biased region" description="Low complexity" evidence="2">
    <location>
        <begin position="97"/>
        <end position="120"/>
    </location>
</feature>
<dbReference type="SMART" id="SM00356">
    <property type="entry name" value="ZnF_C3H1"/>
    <property type="match status" value="2"/>
</dbReference>
<feature type="domain" description="C3H1-type" evidence="3">
    <location>
        <begin position="226"/>
        <end position="249"/>
    </location>
</feature>
<feature type="compositionally biased region" description="Low complexity" evidence="2">
    <location>
        <begin position="423"/>
        <end position="432"/>
    </location>
</feature>
<evidence type="ECO:0000256" key="2">
    <source>
        <dbReference type="SAM" id="MobiDB-lite"/>
    </source>
</evidence>
<feature type="region of interest" description="Disordered" evidence="2">
    <location>
        <begin position="423"/>
        <end position="455"/>
    </location>
</feature>
<keyword evidence="1" id="KW-0863">Zinc-finger</keyword>
<feature type="domain" description="C3H1-type" evidence="3">
    <location>
        <begin position="390"/>
        <end position="417"/>
    </location>
</feature>
<protein>
    <recommendedName>
        <fullName evidence="3">C3H1-type domain-containing protein</fullName>
    </recommendedName>
</protein>
<feature type="region of interest" description="Disordered" evidence="2">
    <location>
        <begin position="97"/>
        <end position="164"/>
    </location>
</feature>
<dbReference type="InterPro" id="IPR000571">
    <property type="entry name" value="Znf_CCCH"/>
</dbReference>
<evidence type="ECO:0000313" key="5">
    <source>
        <dbReference type="Proteomes" id="UP000515908"/>
    </source>
</evidence>
<dbReference type="AlphaFoldDB" id="A0A7G2CB60"/>
<organism evidence="4 5">
    <name type="scientific">Angomonas deanei</name>
    <dbReference type="NCBI Taxonomy" id="59799"/>
    <lineage>
        <taxon>Eukaryota</taxon>
        <taxon>Discoba</taxon>
        <taxon>Euglenozoa</taxon>
        <taxon>Kinetoplastea</taxon>
        <taxon>Metakinetoplastina</taxon>
        <taxon>Trypanosomatida</taxon>
        <taxon>Trypanosomatidae</taxon>
        <taxon>Strigomonadinae</taxon>
        <taxon>Angomonas</taxon>
    </lineage>
</organism>
<proteinExistence type="predicted"/>
<feature type="zinc finger region" description="C3H1-type" evidence="1">
    <location>
        <begin position="226"/>
        <end position="249"/>
    </location>
</feature>
<feature type="zinc finger region" description="C3H1-type" evidence="1">
    <location>
        <begin position="390"/>
        <end position="417"/>
    </location>
</feature>
<dbReference type="Proteomes" id="UP000515908">
    <property type="component" value="Chromosome 06"/>
</dbReference>
<evidence type="ECO:0000256" key="1">
    <source>
        <dbReference type="PROSITE-ProRule" id="PRU00723"/>
    </source>
</evidence>
<reference evidence="4 5" key="1">
    <citation type="submission" date="2020-08" db="EMBL/GenBank/DDBJ databases">
        <authorList>
            <person name="Newling K."/>
            <person name="Davey J."/>
            <person name="Forrester S."/>
        </authorList>
    </citation>
    <scope>NUCLEOTIDE SEQUENCE [LARGE SCALE GENOMIC DNA]</scope>
    <source>
        <strain evidence="5">Crithidia deanei Carvalho (ATCC PRA-265)</strain>
    </source>
</reference>
<dbReference type="Gene3D" id="3.30.1370.210">
    <property type="match status" value="1"/>
</dbReference>
<accession>A0A7G2CB60</accession>
<dbReference type="PROSITE" id="PS50103">
    <property type="entry name" value="ZF_C3H1"/>
    <property type="match status" value="2"/>
</dbReference>
<keyword evidence="5" id="KW-1185">Reference proteome</keyword>
<dbReference type="EMBL" id="LR877150">
    <property type="protein sequence ID" value="CAD2215983.1"/>
    <property type="molecule type" value="Genomic_DNA"/>
</dbReference>
<dbReference type="PANTHER" id="PTHR20916:SF26">
    <property type="entry name" value="CYSTEINE-RICH PROTEIN 2-BINDING PROTEIN"/>
    <property type="match status" value="1"/>
</dbReference>
<keyword evidence="1" id="KW-0862">Zinc</keyword>
<evidence type="ECO:0000313" key="4">
    <source>
        <dbReference type="EMBL" id="CAD2215983.1"/>
    </source>
</evidence>
<evidence type="ECO:0000259" key="3">
    <source>
        <dbReference type="PROSITE" id="PS50103"/>
    </source>
</evidence>
<name>A0A7G2CB60_9TRYP</name>
<sequence>MSTTLYSNGIPSQEADAADDIASLLANMLPFLNNNHNKNKTVYDDNANRENKLFYNSIEDAFYDSKINGNINPRNTMTHHTTHVQENEPYQKEVVLSGSTSSGMTGSFHNNSNPNNNNNHYNKDVSSMQPTLQGVLSSSGLTGSRVPLTSPATTSSDSSYLPTTGKVSLSETLANKKSGLQEDYYYIFSPTKSTMFSIPPAAIVPTEGSIHYRAKNKDKHVFSFCLCRNYSAGLSCQHGERCDFIHCPKEVLASLADNNNNTNVGVISPPCQRQSVFHNPNFESETSNHNGKENLKSFQVHWSTPIASVEKCIYERLPAGYPIVVRGTHNNNNNNNTNTNGLIHPFNEVYPSELLYKTVGGEEAIRMIREHNQNQNNHHHPSYKNKETTITPLQLCKHYMREKCARGPLCHFVHPIILENNKNNNNNNNNNNGIQSFPQQNNNMNNNNNNNNNNNICAVVGNNNNNNNNGADSNNNIIIIMMPQEDGSYRVVSNNNNNNMNMNNMSNHNNFNNNNGNMNNNNNKMMFMNNFQKDCFPPHNNDTNHNNMPLASFSFNNNNGNHNNMNNNNNNNNNGFVPSLPVDFNNFLKFTMQQNNNNNNNMNNTPSNFLPFPLPNNNNNFSNFQNQIRFQ</sequence>
<feature type="compositionally biased region" description="Low complexity" evidence="2">
    <location>
        <begin position="441"/>
        <end position="455"/>
    </location>
</feature>
<feature type="compositionally biased region" description="Polar residues" evidence="2">
    <location>
        <begin position="124"/>
        <end position="142"/>
    </location>
</feature>